<sequence>MISIKESSLLNIHCSWQLNTLGFLPTHASDWVSSLPPAQVKSKLKGHSKRITGLAFSHVLNVLVSSRADAQVHLIRSCSYVVLQL</sequence>
<dbReference type="AlphaFoldDB" id="A0A2P6QV12"/>
<evidence type="ECO:0000313" key="1">
    <source>
        <dbReference type="EMBL" id="PRQ38013.1"/>
    </source>
</evidence>
<dbReference type="InterPro" id="IPR027728">
    <property type="entry name" value="Topless_fam"/>
</dbReference>
<dbReference type="PANTHER" id="PTHR44083">
    <property type="entry name" value="TOPLESS-RELATED PROTEIN 1-RELATED"/>
    <property type="match status" value="1"/>
</dbReference>
<evidence type="ECO:0000313" key="2">
    <source>
        <dbReference type="Proteomes" id="UP000238479"/>
    </source>
</evidence>
<comment type="caution">
    <text evidence="1">The sequence shown here is derived from an EMBL/GenBank/DDBJ whole genome shotgun (WGS) entry which is preliminary data.</text>
</comment>
<dbReference type="STRING" id="74649.A0A2P6QV12"/>
<protein>
    <submittedName>
        <fullName evidence="1">Putative transcription factor WD40-like family</fullName>
    </submittedName>
</protein>
<dbReference type="EMBL" id="PDCK01000042">
    <property type="protein sequence ID" value="PRQ38013.1"/>
    <property type="molecule type" value="Genomic_DNA"/>
</dbReference>
<organism evidence="1 2">
    <name type="scientific">Rosa chinensis</name>
    <name type="common">China rose</name>
    <dbReference type="NCBI Taxonomy" id="74649"/>
    <lineage>
        <taxon>Eukaryota</taxon>
        <taxon>Viridiplantae</taxon>
        <taxon>Streptophyta</taxon>
        <taxon>Embryophyta</taxon>
        <taxon>Tracheophyta</taxon>
        <taxon>Spermatophyta</taxon>
        <taxon>Magnoliopsida</taxon>
        <taxon>eudicotyledons</taxon>
        <taxon>Gunneridae</taxon>
        <taxon>Pentapetalae</taxon>
        <taxon>rosids</taxon>
        <taxon>fabids</taxon>
        <taxon>Rosales</taxon>
        <taxon>Rosaceae</taxon>
        <taxon>Rosoideae</taxon>
        <taxon>Rosoideae incertae sedis</taxon>
        <taxon>Rosa</taxon>
    </lineage>
</organism>
<dbReference type="GO" id="GO:0006355">
    <property type="term" value="P:regulation of DNA-templated transcription"/>
    <property type="evidence" value="ECO:0007669"/>
    <property type="project" value="InterPro"/>
</dbReference>
<dbReference type="PANTHER" id="PTHR44083:SF45">
    <property type="entry name" value="TOPLESS-RELATED PROTEIN 1"/>
    <property type="match status" value="1"/>
</dbReference>
<dbReference type="Gramene" id="PRQ38013">
    <property type="protein sequence ID" value="PRQ38013"/>
    <property type="gene ID" value="RchiOBHm_Chr4g0409071"/>
</dbReference>
<keyword evidence="2" id="KW-1185">Reference proteome</keyword>
<accession>A0A2P6QV12</accession>
<proteinExistence type="predicted"/>
<reference evidence="1 2" key="1">
    <citation type="journal article" date="2018" name="Nat. Genet.">
        <title>The Rosa genome provides new insights in the design of modern roses.</title>
        <authorList>
            <person name="Bendahmane M."/>
        </authorList>
    </citation>
    <scope>NUCLEOTIDE SEQUENCE [LARGE SCALE GENOMIC DNA]</scope>
    <source>
        <strain evidence="2">cv. Old Blush</strain>
    </source>
</reference>
<gene>
    <name evidence="1" type="ORF">RchiOBHm_Chr4g0409071</name>
</gene>
<name>A0A2P6QV12_ROSCH</name>
<dbReference type="Proteomes" id="UP000238479">
    <property type="component" value="Chromosome 4"/>
</dbReference>